<feature type="compositionally biased region" description="Polar residues" evidence="1">
    <location>
        <begin position="29"/>
        <end position="43"/>
    </location>
</feature>
<gene>
    <name evidence="2" type="ORF">VNI00_017850</name>
</gene>
<protein>
    <submittedName>
        <fullName evidence="2">Uncharacterized protein</fullName>
    </submittedName>
</protein>
<reference evidence="2 3" key="1">
    <citation type="submission" date="2024-01" db="EMBL/GenBank/DDBJ databases">
        <title>A draft genome for a cacao thread blight-causing isolate of Paramarasmius palmivorus.</title>
        <authorList>
            <person name="Baruah I.K."/>
            <person name="Bukari Y."/>
            <person name="Amoako-Attah I."/>
            <person name="Meinhardt L.W."/>
            <person name="Bailey B.A."/>
            <person name="Cohen S.P."/>
        </authorList>
    </citation>
    <scope>NUCLEOTIDE SEQUENCE [LARGE SCALE GENOMIC DNA]</scope>
    <source>
        <strain evidence="2 3">GH-12</strain>
    </source>
</reference>
<feature type="compositionally biased region" description="Basic and acidic residues" evidence="1">
    <location>
        <begin position="214"/>
        <end position="237"/>
    </location>
</feature>
<proteinExistence type="predicted"/>
<evidence type="ECO:0000313" key="2">
    <source>
        <dbReference type="EMBL" id="KAK7020171.1"/>
    </source>
</evidence>
<evidence type="ECO:0000313" key="3">
    <source>
        <dbReference type="Proteomes" id="UP001383192"/>
    </source>
</evidence>
<feature type="compositionally biased region" description="Basic and acidic residues" evidence="1">
    <location>
        <begin position="121"/>
        <end position="143"/>
    </location>
</feature>
<feature type="compositionally biased region" description="Polar residues" evidence="1">
    <location>
        <begin position="200"/>
        <end position="212"/>
    </location>
</feature>
<accession>A0AAW0B2F8</accession>
<dbReference type="AlphaFoldDB" id="A0AAW0B2F8"/>
<keyword evidence="3" id="KW-1185">Reference proteome</keyword>
<feature type="region of interest" description="Disordered" evidence="1">
    <location>
        <begin position="1"/>
        <end position="45"/>
    </location>
</feature>
<sequence length="269" mass="30533">MPPVFLKNREQLRASTPPPTSPLLPEIVSPTQTSGERTNPSRSSFEEYWWRRSPSPTLSVASSDSDQSLISALWDKIYKGRVLVGDSDGWRYEWHDEVDDKIPTSQSVNTNTFHAKNELQLEAKADEHSTTSESRGNEKKSSGRSDTINEDVFYEHPSASTPSATVEVRASPARIKRSPVQGGTLLSTSIRRKSPRLLQKGTSPQRPRLSTTSADRRRRLERERKARARARDSEAMKAKQAIYAANYRARNREMLQAKARDYRRKHKVA</sequence>
<feature type="region of interest" description="Disordered" evidence="1">
    <location>
        <begin position="121"/>
        <end position="238"/>
    </location>
</feature>
<name>A0AAW0B2F8_9AGAR</name>
<comment type="caution">
    <text evidence="2">The sequence shown here is derived from an EMBL/GenBank/DDBJ whole genome shotgun (WGS) entry which is preliminary data.</text>
</comment>
<dbReference type="EMBL" id="JAYKXP010000193">
    <property type="protein sequence ID" value="KAK7020171.1"/>
    <property type="molecule type" value="Genomic_DNA"/>
</dbReference>
<evidence type="ECO:0000256" key="1">
    <source>
        <dbReference type="SAM" id="MobiDB-lite"/>
    </source>
</evidence>
<dbReference type="Proteomes" id="UP001383192">
    <property type="component" value="Unassembled WGS sequence"/>
</dbReference>
<organism evidence="2 3">
    <name type="scientific">Paramarasmius palmivorus</name>
    <dbReference type="NCBI Taxonomy" id="297713"/>
    <lineage>
        <taxon>Eukaryota</taxon>
        <taxon>Fungi</taxon>
        <taxon>Dikarya</taxon>
        <taxon>Basidiomycota</taxon>
        <taxon>Agaricomycotina</taxon>
        <taxon>Agaricomycetes</taxon>
        <taxon>Agaricomycetidae</taxon>
        <taxon>Agaricales</taxon>
        <taxon>Marasmiineae</taxon>
        <taxon>Marasmiaceae</taxon>
        <taxon>Paramarasmius</taxon>
    </lineage>
</organism>